<dbReference type="Gene3D" id="3.40.50.620">
    <property type="entry name" value="HUPs"/>
    <property type="match status" value="1"/>
</dbReference>
<protein>
    <recommendedName>
        <fullName evidence="14">Riboflavin biosynthesis protein</fullName>
    </recommendedName>
    <domain>
        <recommendedName>
            <fullName evidence="14">Riboflavin kinase</fullName>
            <ecNumber evidence="14">2.7.1.26</ecNumber>
        </recommendedName>
        <alternativeName>
            <fullName evidence="14">Flavokinase</fullName>
        </alternativeName>
    </domain>
    <domain>
        <recommendedName>
            <fullName evidence="14">FMN adenylyltransferase</fullName>
            <ecNumber evidence="14">2.7.7.2</ecNumber>
        </recommendedName>
        <alternativeName>
            <fullName evidence="14">FAD pyrophosphorylase</fullName>
        </alternativeName>
        <alternativeName>
            <fullName evidence="14">FAD synthase</fullName>
        </alternativeName>
    </domain>
</protein>
<keyword evidence="4 14" id="KW-0288">FMN</keyword>
<dbReference type="PANTHER" id="PTHR22749:SF6">
    <property type="entry name" value="RIBOFLAVIN KINASE"/>
    <property type="match status" value="1"/>
</dbReference>
<dbReference type="UniPathway" id="UPA00277">
    <property type="reaction ID" value="UER00407"/>
</dbReference>
<evidence type="ECO:0000256" key="8">
    <source>
        <dbReference type="ARBA" id="ARBA00022777"/>
    </source>
</evidence>
<evidence type="ECO:0000256" key="3">
    <source>
        <dbReference type="ARBA" id="ARBA00022630"/>
    </source>
</evidence>
<dbReference type="AlphaFoldDB" id="A0A160F6Y9"/>
<evidence type="ECO:0000256" key="5">
    <source>
        <dbReference type="ARBA" id="ARBA00022679"/>
    </source>
</evidence>
<dbReference type="InterPro" id="IPR014729">
    <property type="entry name" value="Rossmann-like_a/b/a_fold"/>
</dbReference>
<comment type="similarity">
    <text evidence="14">Belongs to the ribF family.</text>
</comment>
<dbReference type="KEGG" id="aamy:GFC30_1561"/>
<dbReference type="InterPro" id="IPR004821">
    <property type="entry name" value="Cyt_trans-like"/>
</dbReference>
<accession>A0A160F6Y9</accession>
<dbReference type="GO" id="GO:0009398">
    <property type="term" value="P:FMN biosynthetic process"/>
    <property type="evidence" value="ECO:0007669"/>
    <property type="project" value="UniProtKB-UniRule"/>
</dbReference>
<organism evidence="16 17">
    <name type="scientific">Anoxybacteroides amylolyticum</name>
    <dbReference type="NCBI Taxonomy" id="294699"/>
    <lineage>
        <taxon>Bacteria</taxon>
        <taxon>Bacillati</taxon>
        <taxon>Bacillota</taxon>
        <taxon>Bacilli</taxon>
        <taxon>Bacillales</taxon>
        <taxon>Anoxybacillaceae</taxon>
        <taxon>Anoxybacteroides</taxon>
    </lineage>
</organism>
<dbReference type="RefSeq" id="WP_066323928.1">
    <property type="nucleotide sequence ID" value="NZ_CP015438.1"/>
</dbReference>
<evidence type="ECO:0000313" key="16">
    <source>
        <dbReference type="EMBL" id="ANB61745.1"/>
    </source>
</evidence>
<comment type="catalytic activity">
    <reaction evidence="13 14">
        <text>FMN + ATP + H(+) = FAD + diphosphate</text>
        <dbReference type="Rhea" id="RHEA:17237"/>
        <dbReference type="ChEBI" id="CHEBI:15378"/>
        <dbReference type="ChEBI" id="CHEBI:30616"/>
        <dbReference type="ChEBI" id="CHEBI:33019"/>
        <dbReference type="ChEBI" id="CHEBI:57692"/>
        <dbReference type="ChEBI" id="CHEBI:58210"/>
        <dbReference type="EC" id="2.7.7.2"/>
    </reaction>
</comment>
<keyword evidence="8 14" id="KW-0418">Kinase</keyword>
<dbReference type="GO" id="GO:0008531">
    <property type="term" value="F:riboflavin kinase activity"/>
    <property type="evidence" value="ECO:0007669"/>
    <property type="project" value="UniProtKB-UniRule"/>
</dbReference>
<reference evidence="16 17" key="1">
    <citation type="journal article" date="2006" name="Syst. Appl. Microbiol.">
        <title>Anoxybacillus amylolyticus sp. nov., a thermophilic amylase producing bacterium isolated from Mount Rittmann (Antarctica).</title>
        <authorList>
            <person name="Poli A."/>
            <person name="Esposito E."/>
            <person name="Lama L."/>
            <person name="Orlando P."/>
            <person name="Nicolaus G."/>
            <person name="de Appolonia F."/>
            <person name="Gambacorta A."/>
            <person name="Nicolaus B."/>
        </authorList>
    </citation>
    <scope>NUCLEOTIDE SEQUENCE [LARGE SCALE GENOMIC DNA]</scope>
    <source>
        <strain evidence="16 17">DSM 15939</strain>
    </source>
</reference>
<dbReference type="Pfam" id="PF06574">
    <property type="entry name" value="FAD_syn"/>
    <property type="match status" value="1"/>
</dbReference>
<evidence type="ECO:0000256" key="9">
    <source>
        <dbReference type="ARBA" id="ARBA00022827"/>
    </source>
</evidence>
<dbReference type="Pfam" id="PF01687">
    <property type="entry name" value="Flavokinase"/>
    <property type="match status" value="1"/>
</dbReference>
<dbReference type="PATRIC" id="fig|294699.3.peg.1583"/>
<dbReference type="UniPathway" id="UPA00276">
    <property type="reaction ID" value="UER00406"/>
</dbReference>
<name>A0A160F6Y9_9BACL</name>
<dbReference type="Gene3D" id="2.40.30.30">
    <property type="entry name" value="Riboflavin kinase-like"/>
    <property type="match status" value="1"/>
</dbReference>
<evidence type="ECO:0000256" key="10">
    <source>
        <dbReference type="ARBA" id="ARBA00022840"/>
    </source>
</evidence>
<gene>
    <name evidence="16" type="primary">ribF</name>
    <name evidence="16" type="ORF">GFC30_1561</name>
</gene>
<dbReference type="InterPro" id="IPR023468">
    <property type="entry name" value="Riboflavin_kinase"/>
</dbReference>
<keyword evidence="9 14" id="KW-0274">FAD</keyword>
<dbReference type="NCBIfam" id="TIGR00125">
    <property type="entry name" value="cyt_tran_rel"/>
    <property type="match status" value="1"/>
</dbReference>
<dbReference type="InterPro" id="IPR015864">
    <property type="entry name" value="FAD_synthase"/>
</dbReference>
<dbReference type="PANTHER" id="PTHR22749">
    <property type="entry name" value="RIBOFLAVIN KINASE/FMN ADENYLYLTRANSFERASE"/>
    <property type="match status" value="1"/>
</dbReference>
<dbReference type="NCBIfam" id="NF004161">
    <property type="entry name" value="PRK05627.1-4"/>
    <property type="match status" value="1"/>
</dbReference>
<dbReference type="Proteomes" id="UP000076865">
    <property type="component" value="Chromosome"/>
</dbReference>
<evidence type="ECO:0000256" key="13">
    <source>
        <dbReference type="ARBA" id="ARBA00049494"/>
    </source>
</evidence>
<dbReference type="GO" id="GO:0006747">
    <property type="term" value="P:FAD biosynthetic process"/>
    <property type="evidence" value="ECO:0007669"/>
    <property type="project" value="UniProtKB-UniRule"/>
</dbReference>
<dbReference type="GO" id="GO:0009231">
    <property type="term" value="P:riboflavin biosynthetic process"/>
    <property type="evidence" value="ECO:0007669"/>
    <property type="project" value="InterPro"/>
</dbReference>
<keyword evidence="11" id="KW-0511">Multifunctional enzyme</keyword>
<dbReference type="GO" id="GO:0003919">
    <property type="term" value="F:FMN adenylyltransferase activity"/>
    <property type="evidence" value="ECO:0007669"/>
    <property type="project" value="UniProtKB-UniRule"/>
</dbReference>
<evidence type="ECO:0000256" key="4">
    <source>
        <dbReference type="ARBA" id="ARBA00022643"/>
    </source>
</evidence>
<feature type="domain" description="Riboflavin kinase" evidence="15">
    <location>
        <begin position="185"/>
        <end position="312"/>
    </location>
</feature>
<keyword evidence="6 14" id="KW-0548">Nucleotidyltransferase</keyword>
<keyword evidence="3 14" id="KW-0285">Flavoprotein</keyword>
<dbReference type="InterPro" id="IPR015865">
    <property type="entry name" value="Riboflavin_kinase_bac/euk"/>
</dbReference>
<dbReference type="EMBL" id="CP015438">
    <property type="protein sequence ID" value="ANB61745.1"/>
    <property type="molecule type" value="Genomic_DNA"/>
</dbReference>
<dbReference type="FunFam" id="2.40.30.30:FF:000004">
    <property type="entry name" value="Riboflavin biosynthesis protein"/>
    <property type="match status" value="1"/>
</dbReference>
<evidence type="ECO:0000256" key="6">
    <source>
        <dbReference type="ARBA" id="ARBA00022695"/>
    </source>
</evidence>
<dbReference type="GO" id="GO:0005524">
    <property type="term" value="F:ATP binding"/>
    <property type="evidence" value="ECO:0007669"/>
    <property type="project" value="UniProtKB-UniRule"/>
</dbReference>
<sequence>METMFITHPHHRKKEDFPPTVMALGYFDGVHLGHQQVIRTAVELAAEAGYKCAVMTFHPHPSVVLGKKEAHVQLITPLREKERLIAQLGVDYLYVVEFTPLFADLLPQQFVDQYIIDFHVKHAVAGFDFTYGRLGKGTMETLPFHAREQFTHTTVPKLARNGEKVSSTYIRQLLKSGDVDQLPPLLGRFYTVKGTVIDGEKRGRTIGFPTANISLTDDYLLPSLGVYAVKIHVGKEVYNGVCNVGYKPTFHTERQGQPHIEVHIFDFADNIYGQMVTIEWHKRLRSEQKFSSIEQLVKQIERDQEQAKVYFLNLNENPCILPPNDVC</sequence>
<evidence type="ECO:0000256" key="2">
    <source>
        <dbReference type="ARBA" id="ARBA00005201"/>
    </source>
</evidence>
<comment type="pathway">
    <text evidence="1 14">Cofactor biosynthesis; FAD biosynthesis; FAD from FMN: step 1/1.</text>
</comment>
<evidence type="ECO:0000259" key="15">
    <source>
        <dbReference type="SMART" id="SM00904"/>
    </source>
</evidence>
<comment type="catalytic activity">
    <reaction evidence="12 14">
        <text>riboflavin + ATP = FMN + ADP + H(+)</text>
        <dbReference type="Rhea" id="RHEA:14357"/>
        <dbReference type="ChEBI" id="CHEBI:15378"/>
        <dbReference type="ChEBI" id="CHEBI:30616"/>
        <dbReference type="ChEBI" id="CHEBI:57986"/>
        <dbReference type="ChEBI" id="CHEBI:58210"/>
        <dbReference type="ChEBI" id="CHEBI:456216"/>
        <dbReference type="EC" id="2.7.1.26"/>
    </reaction>
</comment>
<evidence type="ECO:0000256" key="7">
    <source>
        <dbReference type="ARBA" id="ARBA00022741"/>
    </source>
</evidence>
<dbReference type="EC" id="2.7.1.26" evidence="14"/>
<dbReference type="InterPro" id="IPR023465">
    <property type="entry name" value="Riboflavin_kinase_dom_sf"/>
</dbReference>
<dbReference type="SUPFAM" id="SSF82114">
    <property type="entry name" value="Riboflavin kinase-like"/>
    <property type="match status" value="1"/>
</dbReference>
<dbReference type="OrthoDB" id="9803667at2"/>
<dbReference type="EC" id="2.7.7.2" evidence="14"/>
<dbReference type="SUPFAM" id="SSF52374">
    <property type="entry name" value="Nucleotidylyl transferase"/>
    <property type="match status" value="1"/>
</dbReference>
<keyword evidence="7 14" id="KW-0547">Nucleotide-binding</keyword>
<proteinExistence type="inferred from homology"/>
<dbReference type="FunFam" id="3.40.50.620:FF:000021">
    <property type="entry name" value="Riboflavin biosynthesis protein"/>
    <property type="match status" value="1"/>
</dbReference>
<dbReference type="PIRSF" id="PIRSF004491">
    <property type="entry name" value="FAD_Synth"/>
    <property type="match status" value="1"/>
</dbReference>
<dbReference type="InterPro" id="IPR002606">
    <property type="entry name" value="Riboflavin_kinase_bac"/>
</dbReference>
<comment type="pathway">
    <text evidence="2 14">Cofactor biosynthesis; FMN biosynthesis; FMN from riboflavin (ATP route): step 1/1.</text>
</comment>
<dbReference type="NCBIfam" id="NF004162">
    <property type="entry name" value="PRK05627.1-5"/>
    <property type="match status" value="1"/>
</dbReference>
<evidence type="ECO:0000256" key="1">
    <source>
        <dbReference type="ARBA" id="ARBA00004726"/>
    </source>
</evidence>
<evidence type="ECO:0000256" key="14">
    <source>
        <dbReference type="PIRNR" id="PIRNR004491"/>
    </source>
</evidence>
<keyword evidence="5 14" id="KW-0808">Transferase</keyword>
<evidence type="ECO:0000313" key="17">
    <source>
        <dbReference type="Proteomes" id="UP000076865"/>
    </source>
</evidence>
<dbReference type="SMART" id="SM00904">
    <property type="entry name" value="Flavokinase"/>
    <property type="match status" value="1"/>
</dbReference>
<evidence type="ECO:0000256" key="11">
    <source>
        <dbReference type="ARBA" id="ARBA00023268"/>
    </source>
</evidence>
<dbReference type="CDD" id="cd02064">
    <property type="entry name" value="FAD_synthetase_N"/>
    <property type="match status" value="1"/>
</dbReference>
<keyword evidence="17" id="KW-1185">Reference proteome</keyword>
<evidence type="ECO:0000256" key="12">
    <source>
        <dbReference type="ARBA" id="ARBA00047880"/>
    </source>
</evidence>
<dbReference type="NCBIfam" id="TIGR00083">
    <property type="entry name" value="ribF"/>
    <property type="match status" value="1"/>
</dbReference>
<keyword evidence="10 14" id="KW-0067">ATP-binding</keyword>
<dbReference type="NCBIfam" id="NF004160">
    <property type="entry name" value="PRK05627.1-3"/>
    <property type="match status" value="1"/>
</dbReference>